<evidence type="ECO:0000313" key="7">
    <source>
        <dbReference type="Proteomes" id="UP001154265"/>
    </source>
</evidence>
<gene>
    <name evidence="6" type="primary">lptC</name>
    <name evidence="6" type="ORF">L3556_05145</name>
</gene>
<evidence type="ECO:0000256" key="4">
    <source>
        <dbReference type="ARBA" id="ARBA00022989"/>
    </source>
</evidence>
<keyword evidence="4" id="KW-1133">Transmembrane helix</keyword>
<evidence type="ECO:0000256" key="5">
    <source>
        <dbReference type="ARBA" id="ARBA00023136"/>
    </source>
</evidence>
<evidence type="ECO:0000256" key="2">
    <source>
        <dbReference type="ARBA" id="ARBA00022519"/>
    </source>
</evidence>
<dbReference type="Proteomes" id="UP001154265">
    <property type="component" value="Unassembled WGS sequence"/>
</dbReference>
<evidence type="ECO:0000256" key="3">
    <source>
        <dbReference type="ARBA" id="ARBA00022692"/>
    </source>
</evidence>
<comment type="caution">
    <text evidence="6">The sequence shown here is derived from an EMBL/GenBank/DDBJ whole genome shotgun (WGS) entry which is preliminary data.</text>
</comment>
<evidence type="ECO:0000313" key="6">
    <source>
        <dbReference type="EMBL" id="MDG2990324.1"/>
    </source>
</evidence>
<reference evidence="6" key="2">
    <citation type="submission" date="2022-01" db="EMBL/GenBank/DDBJ databases">
        <authorList>
            <person name="Zivanovic Y."/>
            <person name="Moreira D."/>
            <person name="Lopez-Garcia P."/>
        </authorList>
    </citation>
    <scope>NUCLEOTIDE SEQUENCE</scope>
    <source>
        <strain evidence="6">G9</strain>
    </source>
</reference>
<dbReference type="PROSITE" id="PS51257">
    <property type="entry name" value="PROKAR_LIPOPROTEIN"/>
    <property type="match status" value="1"/>
</dbReference>
<protein>
    <submittedName>
        <fullName evidence="6">LPS export ABC transporter periplasmic protein LptC</fullName>
    </submittedName>
</protein>
<sequence length="404" mass="45256">MRWGLLVLATLTLGGCGWFDFSIAPEPEPEPEIVGGLSFKNLTLRQTNDQGELLWQLKAAEAEYKDDRRIVEVKNLTGELLDQGEPVYKVEAKDVQVQQQGDRLVLKGKTTVTDLRDKGTLVADQFTWEGEKDLLRAQDNLNVAYPEAEVTAEELQADGRKDELRATGKVRVISEEEAVEDLRLTTESLVWQRSQEVLVAGGEGGGVLVERLNGDQVGDRASGEELRWNLETNRLLFLGDVQVRLQEPDLMANAEELEWRIDDQELVSDRPVRLNYIAQGIQAQGQRGVMLIGENRAILEGRVQVNSEAHQAQLQAQSVTWRIPQGEVIGQGSVQINRLGAILRSQQLTWRIAQQEIVASGNVFYRQGNPFVQIRGNQATGWLEEQRVVVTGRVETQILPPRPN</sequence>
<dbReference type="Gene3D" id="2.60.450.10">
    <property type="entry name" value="Lipopolysaccharide (LPS) transport protein A like domain"/>
    <property type="match status" value="2"/>
</dbReference>
<dbReference type="InterPro" id="IPR010664">
    <property type="entry name" value="LipoPS_assembly_LptC-rel"/>
</dbReference>
<dbReference type="RefSeq" id="WP_277866237.1">
    <property type="nucleotide sequence ID" value="NZ_JAKKUT010000002.1"/>
</dbReference>
<organism evidence="6 7">
    <name type="scientific">Candidatus Synechococcus calcipolaris G9</name>
    <dbReference type="NCBI Taxonomy" id="1497997"/>
    <lineage>
        <taxon>Bacteria</taxon>
        <taxon>Bacillati</taxon>
        <taxon>Cyanobacteriota</taxon>
        <taxon>Cyanophyceae</taxon>
        <taxon>Synechococcales</taxon>
        <taxon>Synechococcaceae</taxon>
        <taxon>Synechococcus</taxon>
    </lineage>
</organism>
<evidence type="ECO:0000256" key="1">
    <source>
        <dbReference type="ARBA" id="ARBA00022475"/>
    </source>
</evidence>
<name>A0ABT6EX01_9SYNE</name>
<keyword evidence="7" id="KW-1185">Reference proteome</keyword>
<dbReference type="PANTHER" id="PTHR37481">
    <property type="entry name" value="LIPOPOLYSACCHARIDE EXPORT SYSTEM PROTEIN LPTC"/>
    <property type="match status" value="1"/>
</dbReference>
<accession>A0ABT6EX01</accession>
<dbReference type="InterPro" id="IPR026265">
    <property type="entry name" value="LptC"/>
</dbReference>
<keyword evidence="1" id="KW-1003">Cell membrane</keyword>
<dbReference type="Pfam" id="PF06835">
    <property type="entry name" value="LptC"/>
    <property type="match status" value="1"/>
</dbReference>
<dbReference type="PANTHER" id="PTHR37481:SF1">
    <property type="entry name" value="LIPOPOLYSACCHARIDE EXPORT SYSTEM PROTEIN LPTC"/>
    <property type="match status" value="1"/>
</dbReference>
<keyword evidence="2" id="KW-0997">Cell inner membrane</keyword>
<proteinExistence type="predicted"/>
<dbReference type="NCBIfam" id="TIGR04409">
    <property type="entry name" value="LptC_YrbK"/>
    <property type="match status" value="1"/>
</dbReference>
<keyword evidence="3" id="KW-0812">Transmembrane</keyword>
<keyword evidence="5" id="KW-0472">Membrane</keyword>
<dbReference type="InterPro" id="IPR052363">
    <property type="entry name" value="LPS_export_LptC"/>
</dbReference>
<reference evidence="6" key="1">
    <citation type="journal article" date="2022" name="Genome Biol. Evol.">
        <title>A New Gene Family Diagnostic for Intracellular Biomineralization of Amorphous Ca Carbonates by Cyanobacteria.</title>
        <authorList>
            <person name="Benzerara K."/>
            <person name="Duprat E."/>
            <person name="Bitard-Feildel T."/>
            <person name="Caumes G."/>
            <person name="Cassier-Chauvat C."/>
            <person name="Chauvat F."/>
            <person name="Dezi M."/>
            <person name="Diop S.I."/>
            <person name="Gaschignard G."/>
            <person name="Gorgen S."/>
            <person name="Gugger M."/>
            <person name="Lopez-Garcia P."/>
            <person name="Millet M."/>
            <person name="Skouri-Panet F."/>
            <person name="Moreira D."/>
            <person name="Callebaut I."/>
        </authorList>
    </citation>
    <scope>NUCLEOTIDE SEQUENCE</scope>
    <source>
        <strain evidence="6">G9</strain>
    </source>
</reference>
<dbReference type="EMBL" id="JAKKUT010000002">
    <property type="protein sequence ID" value="MDG2990324.1"/>
    <property type="molecule type" value="Genomic_DNA"/>
</dbReference>